<organism evidence="3 4">
    <name type="scientific">Periplaneta americana</name>
    <name type="common">American cockroach</name>
    <name type="synonym">Blatta americana</name>
    <dbReference type="NCBI Taxonomy" id="6978"/>
    <lineage>
        <taxon>Eukaryota</taxon>
        <taxon>Metazoa</taxon>
        <taxon>Ecdysozoa</taxon>
        <taxon>Arthropoda</taxon>
        <taxon>Hexapoda</taxon>
        <taxon>Insecta</taxon>
        <taxon>Pterygota</taxon>
        <taxon>Neoptera</taxon>
        <taxon>Polyneoptera</taxon>
        <taxon>Dictyoptera</taxon>
        <taxon>Blattodea</taxon>
        <taxon>Blattoidea</taxon>
        <taxon>Blattidae</taxon>
        <taxon>Blattinae</taxon>
        <taxon>Periplaneta</taxon>
    </lineage>
</organism>
<evidence type="ECO:0000256" key="1">
    <source>
        <dbReference type="ARBA" id="ARBA00010098"/>
    </source>
</evidence>
<feature type="compositionally biased region" description="Acidic residues" evidence="2">
    <location>
        <begin position="370"/>
        <end position="382"/>
    </location>
</feature>
<proteinExistence type="inferred from homology"/>
<keyword evidence="4" id="KW-1185">Reference proteome</keyword>
<comment type="similarity">
    <text evidence="1">Belongs to the RRN3 family.</text>
</comment>
<dbReference type="InterPro" id="IPR007991">
    <property type="entry name" value="RNA_pol_I_trans_ini_fac_RRN3"/>
</dbReference>
<name>A0ABQ8SYC8_PERAM</name>
<dbReference type="Proteomes" id="UP001148838">
    <property type="component" value="Unassembled WGS sequence"/>
</dbReference>
<dbReference type="PANTHER" id="PTHR12790:SF0">
    <property type="entry name" value="RNA POLYMERASE I-SPECIFIC TRANSCRIPTION INITIATION FACTOR RRN3-RELATED"/>
    <property type="match status" value="1"/>
</dbReference>
<evidence type="ECO:0000313" key="3">
    <source>
        <dbReference type="EMBL" id="KAJ4439228.1"/>
    </source>
</evidence>
<evidence type="ECO:0000256" key="2">
    <source>
        <dbReference type="SAM" id="MobiDB-lite"/>
    </source>
</evidence>
<dbReference type="EMBL" id="JAJSOF020000017">
    <property type="protein sequence ID" value="KAJ4439228.1"/>
    <property type="molecule type" value="Genomic_DNA"/>
</dbReference>
<feature type="compositionally biased region" description="Polar residues" evidence="2">
    <location>
        <begin position="387"/>
        <end position="411"/>
    </location>
</feature>
<reference evidence="3 4" key="1">
    <citation type="journal article" date="2022" name="Allergy">
        <title>Genome assembly and annotation of Periplaneta americana reveal a comprehensive cockroach allergen profile.</title>
        <authorList>
            <person name="Wang L."/>
            <person name="Xiong Q."/>
            <person name="Saelim N."/>
            <person name="Wang L."/>
            <person name="Nong W."/>
            <person name="Wan A.T."/>
            <person name="Shi M."/>
            <person name="Liu X."/>
            <person name="Cao Q."/>
            <person name="Hui J.H.L."/>
            <person name="Sookrung N."/>
            <person name="Leung T.F."/>
            <person name="Tungtrongchitr A."/>
            <person name="Tsui S.K.W."/>
        </authorList>
    </citation>
    <scope>NUCLEOTIDE SEQUENCE [LARGE SCALE GENOMIC DNA]</scope>
    <source>
        <strain evidence="3">PWHHKU_190912</strain>
    </source>
</reference>
<comment type="caution">
    <text evidence="3">The sequence shown here is derived from an EMBL/GenBank/DDBJ whole genome shotgun (WGS) entry which is preliminary data.</text>
</comment>
<evidence type="ECO:0000313" key="4">
    <source>
        <dbReference type="Proteomes" id="UP001148838"/>
    </source>
</evidence>
<evidence type="ECO:0008006" key="5">
    <source>
        <dbReference type="Google" id="ProtNLM"/>
    </source>
</evidence>
<accession>A0ABQ8SYC8</accession>
<sequence length="411" mass="46960">MFVDFEDILLRLVALDVYAPRAEVLDAEDKGADLFEMETHVGMCHPEANTLDVVMAQLLGFVQAQCGPQDWERIRALYHDLLAAFDQVVLTTHATHHVQFLLFYLCSFRAVMAEAFVGFLWRKVTSPNVAPVIRQSAVMYLGSLLARAAYVNVSMLKTSLAEMSVWIHSYICNQDGLESAKLDVRIHAVFYTICQALFYVIAFRHSDLIDSKKMALLLQQTELTGLQSVLKILTYYRSTRLLREVGPYRLVTVADLMFLQSLNLTKMVTCKLNPLRVCSPVVTQNFAAVTRMYQLAYCYSIMEHNARNSMPVVHEHHRGLAACKSAWVDTFFPFDPFILQRSAHYIQPIYRSYQKPADDGSCNVQKEEDDRNEEEDEDDFLADETPRNSCSNSPSFRDIFSYSSSPGFKWM</sequence>
<protein>
    <recommendedName>
        <fullName evidence="5">RNA polymerase I-specific transcription initiation factor RRN3</fullName>
    </recommendedName>
</protein>
<dbReference type="Pfam" id="PF05327">
    <property type="entry name" value="RRN3"/>
    <property type="match status" value="1"/>
</dbReference>
<gene>
    <name evidence="3" type="ORF">ANN_07348</name>
</gene>
<dbReference type="PANTHER" id="PTHR12790">
    <property type="entry name" value="TRANSCRIPTION INITIATION FACTOR IA RRN3"/>
    <property type="match status" value="1"/>
</dbReference>
<feature type="region of interest" description="Disordered" evidence="2">
    <location>
        <begin position="355"/>
        <end position="411"/>
    </location>
</feature>